<evidence type="ECO:0000313" key="1">
    <source>
        <dbReference type="EMBL" id="GIX78059.1"/>
    </source>
</evidence>
<name>A0AAV4N3V3_CAEEX</name>
<proteinExistence type="predicted"/>
<comment type="caution">
    <text evidence="1">The sequence shown here is derived from an EMBL/GenBank/DDBJ whole genome shotgun (WGS) entry which is preliminary data.</text>
</comment>
<evidence type="ECO:0000313" key="2">
    <source>
        <dbReference type="Proteomes" id="UP001054945"/>
    </source>
</evidence>
<protein>
    <recommendedName>
        <fullName evidence="3">Transposase</fullName>
    </recommendedName>
</protein>
<dbReference type="AlphaFoldDB" id="A0AAV4N3V3"/>
<gene>
    <name evidence="1" type="primary">AVEN_82823_1</name>
    <name evidence="1" type="ORF">CEXT_300371</name>
</gene>
<evidence type="ECO:0008006" key="3">
    <source>
        <dbReference type="Google" id="ProtNLM"/>
    </source>
</evidence>
<organism evidence="1 2">
    <name type="scientific">Caerostris extrusa</name>
    <name type="common">Bark spider</name>
    <name type="synonym">Caerostris bankana</name>
    <dbReference type="NCBI Taxonomy" id="172846"/>
    <lineage>
        <taxon>Eukaryota</taxon>
        <taxon>Metazoa</taxon>
        <taxon>Ecdysozoa</taxon>
        <taxon>Arthropoda</taxon>
        <taxon>Chelicerata</taxon>
        <taxon>Arachnida</taxon>
        <taxon>Araneae</taxon>
        <taxon>Araneomorphae</taxon>
        <taxon>Entelegynae</taxon>
        <taxon>Araneoidea</taxon>
        <taxon>Araneidae</taxon>
        <taxon>Caerostris</taxon>
    </lineage>
</organism>
<dbReference type="EMBL" id="BPLR01002815">
    <property type="protein sequence ID" value="GIX78059.1"/>
    <property type="molecule type" value="Genomic_DNA"/>
</dbReference>
<keyword evidence="2" id="KW-1185">Reference proteome</keyword>
<dbReference type="Proteomes" id="UP001054945">
    <property type="component" value="Unassembled WGS sequence"/>
</dbReference>
<reference evidence="1 2" key="1">
    <citation type="submission" date="2021-06" db="EMBL/GenBank/DDBJ databases">
        <title>Caerostris extrusa draft genome.</title>
        <authorList>
            <person name="Kono N."/>
            <person name="Arakawa K."/>
        </authorList>
    </citation>
    <scope>NUCLEOTIDE SEQUENCE [LARGE SCALE GENOMIC DNA]</scope>
</reference>
<accession>A0AAV4N3V3</accession>
<sequence>MHGHGTFLWIKEAQGFVNTQNCRAKCKTHMAKGNPFQMQTLPLHFPKVSVRCRLKAAFIISIFLDLVTFTINETYYESLLCNQLISVLQQCRCVDITILMQDGTPPYIATPLKQLLNLHFGNDRLSVAFFKSLT</sequence>